<dbReference type="AlphaFoldDB" id="A0AAE1PIJ6"/>
<reference evidence="1" key="1">
    <citation type="submission" date="2023-11" db="EMBL/GenBank/DDBJ databases">
        <title>Genome assemblies of two species of porcelain crab, Petrolisthes cinctipes and Petrolisthes manimaculis (Anomura: Porcellanidae).</title>
        <authorList>
            <person name="Angst P."/>
        </authorList>
    </citation>
    <scope>NUCLEOTIDE SEQUENCE</scope>
    <source>
        <strain evidence="1">PB745_02</strain>
        <tissue evidence="1">Gill</tissue>
    </source>
</reference>
<keyword evidence="2" id="KW-1185">Reference proteome</keyword>
<dbReference type="EMBL" id="JAWZYT010001851">
    <property type="protein sequence ID" value="KAK4308708.1"/>
    <property type="molecule type" value="Genomic_DNA"/>
</dbReference>
<organism evidence="1 2">
    <name type="scientific">Petrolisthes manimaculis</name>
    <dbReference type="NCBI Taxonomy" id="1843537"/>
    <lineage>
        <taxon>Eukaryota</taxon>
        <taxon>Metazoa</taxon>
        <taxon>Ecdysozoa</taxon>
        <taxon>Arthropoda</taxon>
        <taxon>Crustacea</taxon>
        <taxon>Multicrustacea</taxon>
        <taxon>Malacostraca</taxon>
        <taxon>Eumalacostraca</taxon>
        <taxon>Eucarida</taxon>
        <taxon>Decapoda</taxon>
        <taxon>Pleocyemata</taxon>
        <taxon>Anomura</taxon>
        <taxon>Galatheoidea</taxon>
        <taxon>Porcellanidae</taxon>
        <taxon>Petrolisthes</taxon>
    </lineage>
</organism>
<protein>
    <submittedName>
        <fullName evidence="1">Uncharacterized protein</fullName>
    </submittedName>
</protein>
<gene>
    <name evidence="1" type="ORF">Pmani_019608</name>
</gene>
<name>A0AAE1PIJ6_9EUCA</name>
<sequence>MEKSNCEGWRERVFRPWWRRVVEKGGGEGWWRRVVEKSGGEGWWKKVEEIRLVNKVWWRYLWWRRGVGDTLDGEGVLEIRVVEKSAWWKKVLEISEVEKSGGKR</sequence>
<dbReference type="Proteomes" id="UP001292094">
    <property type="component" value="Unassembled WGS sequence"/>
</dbReference>
<evidence type="ECO:0000313" key="1">
    <source>
        <dbReference type="EMBL" id="KAK4308708.1"/>
    </source>
</evidence>
<accession>A0AAE1PIJ6</accession>
<comment type="caution">
    <text evidence="1">The sequence shown here is derived from an EMBL/GenBank/DDBJ whole genome shotgun (WGS) entry which is preliminary data.</text>
</comment>
<proteinExistence type="predicted"/>
<evidence type="ECO:0000313" key="2">
    <source>
        <dbReference type="Proteomes" id="UP001292094"/>
    </source>
</evidence>